<proteinExistence type="predicted"/>
<name>A0A367GLR5_9SPHI</name>
<accession>A0A367GLR5</accession>
<dbReference type="AlphaFoldDB" id="A0A367GLR5"/>
<dbReference type="Proteomes" id="UP000253209">
    <property type="component" value="Unassembled WGS sequence"/>
</dbReference>
<protein>
    <submittedName>
        <fullName evidence="1">Uncharacterized protein</fullName>
    </submittedName>
</protein>
<evidence type="ECO:0000313" key="1">
    <source>
        <dbReference type="EMBL" id="RCH54414.1"/>
    </source>
</evidence>
<reference evidence="1 2" key="1">
    <citation type="submission" date="2018-05" db="EMBL/GenBank/DDBJ databases">
        <title>Mucilaginibacter hurinus sp. nov., isolated from briquette warehouse soil.</title>
        <authorList>
            <person name="Choi L."/>
        </authorList>
    </citation>
    <scope>NUCLEOTIDE SEQUENCE [LARGE SCALE GENOMIC DNA]</scope>
    <source>
        <strain evidence="1 2">ZR32</strain>
    </source>
</reference>
<gene>
    <name evidence="1" type="ORF">DJ568_11335</name>
</gene>
<keyword evidence="2" id="KW-1185">Reference proteome</keyword>
<dbReference type="EMBL" id="QGDC01000006">
    <property type="protein sequence ID" value="RCH54414.1"/>
    <property type="molecule type" value="Genomic_DNA"/>
</dbReference>
<organism evidence="1 2">
    <name type="scientific">Mucilaginibacter hurinus</name>
    <dbReference type="NCBI Taxonomy" id="2201324"/>
    <lineage>
        <taxon>Bacteria</taxon>
        <taxon>Pseudomonadati</taxon>
        <taxon>Bacteroidota</taxon>
        <taxon>Sphingobacteriia</taxon>
        <taxon>Sphingobacteriales</taxon>
        <taxon>Sphingobacteriaceae</taxon>
        <taxon>Mucilaginibacter</taxon>
    </lineage>
</organism>
<comment type="caution">
    <text evidence="1">The sequence shown here is derived from an EMBL/GenBank/DDBJ whole genome shotgun (WGS) entry which is preliminary data.</text>
</comment>
<evidence type="ECO:0000313" key="2">
    <source>
        <dbReference type="Proteomes" id="UP000253209"/>
    </source>
</evidence>
<sequence length="65" mass="7435">MDETSTKNLFAVTNNTVVKEKNATEILDADDLIFYHSLRADLAQLEVTPKLQTIHQILDYSRSVR</sequence>
<dbReference type="OrthoDB" id="799469at2"/>
<dbReference type="RefSeq" id="WP_114005402.1">
    <property type="nucleotide sequence ID" value="NZ_QGDC01000006.1"/>
</dbReference>